<dbReference type="EMBL" id="CM023486">
    <property type="protein sequence ID" value="KAH6927765.1"/>
    <property type="molecule type" value="Genomic_DNA"/>
</dbReference>
<dbReference type="Proteomes" id="UP000821845">
    <property type="component" value="Chromosome 6"/>
</dbReference>
<evidence type="ECO:0000313" key="1">
    <source>
        <dbReference type="EMBL" id="KAH6927765.1"/>
    </source>
</evidence>
<organism evidence="1 2">
    <name type="scientific">Hyalomma asiaticum</name>
    <name type="common">Tick</name>
    <dbReference type="NCBI Taxonomy" id="266040"/>
    <lineage>
        <taxon>Eukaryota</taxon>
        <taxon>Metazoa</taxon>
        <taxon>Ecdysozoa</taxon>
        <taxon>Arthropoda</taxon>
        <taxon>Chelicerata</taxon>
        <taxon>Arachnida</taxon>
        <taxon>Acari</taxon>
        <taxon>Parasitiformes</taxon>
        <taxon>Ixodida</taxon>
        <taxon>Ixodoidea</taxon>
        <taxon>Ixodidae</taxon>
        <taxon>Hyalomminae</taxon>
        <taxon>Hyalomma</taxon>
    </lineage>
</organism>
<evidence type="ECO:0000313" key="2">
    <source>
        <dbReference type="Proteomes" id="UP000821845"/>
    </source>
</evidence>
<protein>
    <submittedName>
        <fullName evidence="1">Uncharacterized protein</fullName>
    </submittedName>
</protein>
<keyword evidence="2" id="KW-1185">Reference proteome</keyword>
<sequence>MVVPTGSAIVHGGTLWRQGGARNGNLSGTWDGNRNLLWWSPTMHLRRRPRVAHCGNRARGQLRDLDARLEWLPERLLDRDRDRLPTDRLSLESCEISSSPAAVLDSHVV</sequence>
<accession>A0ACB7RZG1</accession>
<gene>
    <name evidence="1" type="ORF">HPB50_008423</name>
</gene>
<name>A0ACB7RZG1_HYAAI</name>
<comment type="caution">
    <text evidence="1">The sequence shown here is derived from an EMBL/GenBank/DDBJ whole genome shotgun (WGS) entry which is preliminary data.</text>
</comment>
<proteinExistence type="predicted"/>
<reference evidence="1" key="1">
    <citation type="submission" date="2020-05" db="EMBL/GenBank/DDBJ databases">
        <title>Large-scale comparative analyses of tick genomes elucidate their genetic diversity and vector capacities.</title>
        <authorList>
            <person name="Jia N."/>
            <person name="Wang J."/>
            <person name="Shi W."/>
            <person name="Du L."/>
            <person name="Sun Y."/>
            <person name="Zhan W."/>
            <person name="Jiang J."/>
            <person name="Wang Q."/>
            <person name="Zhang B."/>
            <person name="Ji P."/>
            <person name="Sakyi L.B."/>
            <person name="Cui X."/>
            <person name="Yuan T."/>
            <person name="Jiang B."/>
            <person name="Yang W."/>
            <person name="Lam T.T.-Y."/>
            <person name="Chang Q."/>
            <person name="Ding S."/>
            <person name="Wang X."/>
            <person name="Zhu J."/>
            <person name="Ruan X."/>
            <person name="Zhao L."/>
            <person name="Wei J."/>
            <person name="Que T."/>
            <person name="Du C."/>
            <person name="Cheng J."/>
            <person name="Dai P."/>
            <person name="Han X."/>
            <person name="Huang E."/>
            <person name="Gao Y."/>
            <person name="Liu J."/>
            <person name="Shao H."/>
            <person name="Ye R."/>
            <person name="Li L."/>
            <person name="Wei W."/>
            <person name="Wang X."/>
            <person name="Wang C."/>
            <person name="Yang T."/>
            <person name="Huo Q."/>
            <person name="Li W."/>
            <person name="Guo W."/>
            <person name="Chen H."/>
            <person name="Zhou L."/>
            <person name="Ni X."/>
            <person name="Tian J."/>
            <person name="Zhou Y."/>
            <person name="Sheng Y."/>
            <person name="Liu T."/>
            <person name="Pan Y."/>
            <person name="Xia L."/>
            <person name="Li J."/>
            <person name="Zhao F."/>
            <person name="Cao W."/>
        </authorList>
    </citation>
    <scope>NUCLEOTIDE SEQUENCE</scope>
    <source>
        <strain evidence="1">Hyas-2018</strain>
    </source>
</reference>